<dbReference type="EMBL" id="SMSI01000003">
    <property type="protein sequence ID" value="TDH35152.1"/>
    <property type="molecule type" value="Genomic_DNA"/>
</dbReference>
<organism evidence="4 5">
    <name type="scientific">Pseudohoeflea suaedae</name>
    <dbReference type="NCBI Taxonomy" id="877384"/>
    <lineage>
        <taxon>Bacteria</taxon>
        <taxon>Pseudomonadati</taxon>
        <taxon>Pseudomonadota</taxon>
        <taxon>Alphaproteobacteria</taxon>
        <taxon>Hyphomicrobiales</taxon>
        <taxon>Rhizobiaceae</taxon>
        <taxon>Pseudohoeflea</taxon>
    </lineage>
</organism>
<keyword evidence="5" id="KW-1185">Reference proteome</keyword>
<proteinExistence type="predicted"/>
<dbReference type="PANTHER" id="PTHR43367">
    <property type="match status" value="1"/>
</dbReference>
<dbReference type="Gene3D" id="1.10.10.10">
    <property type="entry name" value="Winged helix-like DNA-binding domain superfamily/Winged helix DNA-binding domain"/>
    <property type="match status" value="1"/>
</dbReference>
<dbReference type="InterPro" id="IPR008327">
    <property type="entry name" value="Sig_transdc_resp-reg_antiterm"/>
</dbReference>
<dbReference type="InterPro" id="IPR001789">
    <property type="entry name" value="Sig_transdc_resp-reg_receiver"/>
</dbReference>
<evidence type="ECO:0000313" key="5">
    <source>
        <dbReference type="Proteomes" id="UP000295131"/>
    </source>
</evidence>
<dbReference type="Proteomes" id="UP000295131">
    <property type="component" value="Unassembled WGS sequence"/>
</dbReference>
<keyword evidence="1" id="KW-0597">Phosphoprotein</keyword>
<dbReference type="InterPro" id="IPR036388">
    <property type="entry name" value="WH-like_DNA-bd_sf"/>
</dbReference>
<comment type="caution">
    <text evidence="4">The sequence shown here is derived from an EMBL/GenBank/DDBJ whole genome shotgun (WGS) entry which is preliminary data.</text>
</comment>
<dbReference type="AlphaFoldDB" id="A0A4R5PIZ8"/>
<protein>
    <submittedName>
        <fullName evidence="4">ANTAR domain-containing protein</fullName>
    </submittedName>
</protein>
<dbReference type="RefSeq" id="WP_133285437.1">
    <property type="nucleotide sequence ID" value="NZ_SMSI01000003.1"/>
</dbReference>
<evidence type="ECO:0000313" key="4">
    <source>
        <dbReference type="EMBL" id="TDH35152.1"/>
    </source>
</evidence>
<dbReference type="PROSITE" id="PS50921">
    <property type="entry name" value="ANTAR"/>
    <property type="match status" value="1"/>
</dbReference>
<evidence type="ECO:0000259" key="3">
    <source>
        <dbReference type="PROSITE" id="PS50921"/>
    </source>
</evidence>
<gene>
    <name evidence="4" type="ORF">E2A64_15715</name>
</gene>
<dbReference type="GO" id="GO:0000160">
    <property type="term" value="P:phosphorelay signal transduction system"/>
    <property type="evidence" value="ECO:0007669"/>
    <property type="project" value="InterPro"/>
</dbReference>
<dbReference type="SUPFAM" id="SSF52172">
    <property type="entry name" value="CheY-like"/>
    <property type="match status" value="1"/>
</dbReference>
<dbReference type="SMART" id="SM00448">
    <property type="entry name" value="REC"/>
    <property type="match status" value="1"/>
</dbReference>
<dbReference type="InterPro" id="IPR011006">
    <property type="entry name" value="CheY-like_superfamily"/>
</dbReference>
<accession>A0A4R5PIZ8</accession>
<dbReference type="PIRSF" id="PIRSF036382">
    <property type="entry name" value="RR_antiterm"/>
    <property type="match status" value="1"/>
</dbReference>
<reference evidence="4 5" key="1">
    <citation type="journal article" date="2013" name="Int. J. Syst. Evol. Microbiol.">
        <title>Hoeflea suaedae sp. nov., an endophytic bacterium isolated from the root of the halophyte Suaeda maritima.</title>
        <authorList>
            <person name="Chung E.J."/>
            <person name="Park J.A."/>
            <person name="Pramanik P."/>
            <person name="Bibi F."/>
            <person name="Jeon C.O."/>
            <person name="Chung Y.R."/>
        </authorList>
    </citation>
    <scope>NUCLEOTIDE SEQUENCE [LARGE SCALE GENOMIC DNA]</scope>
    <source>
        <strain evidence="4 5">YC6898</strain>
    </source>
</reference>
<dbReference type="Gene3D" id="3.40.50.2300">
    <property type="match status" value="1"/>
</dbReference>
<sequence>MNSPEPSVLVVDTNPARAAIIEEGLRAEGYGRVTLVVEMHGLAGHIAALEPDVIVMDLGNPNRDMLESMLQLARAIRKPIAMFVDKSDRESMERAIEAGVSAYVVDGLRADRVRSIMEMAISRFNAFSRLERELENAKGALAARATIDKAKRLIMKTRGMDETEAYNLLRKTAMNQNRKMVDVAESLLMSASLLGGDEENTP</sequence>
<dbReference type="Pfam" id="PF03861">
    <property type="entry name" value="ANTAR"/>
    <property type="match status" value="1"/>
</dbReference>
<feature type="domain" description="Response regulatory" evidence="2">
    <location>
        <begin position="7"/>
        <end position="121"/>
    </location>
</feature>
<dbReference type="SMART" id="SM01012">
    <property type="entry name" value="ANTAR"/>
    <property type="match status" value="1"/>
</dbReference>
<dbReference type="OrthoDB" id="9795002at2"/>
<dbReference type="Pfam" id="PF00072">
    <property type="entry name" value="Response_reg"/>
    <property type="match status" value="1"/>
</dbReference>
<dbReference type="InterPro" id="IPR005561">
    <property type="entry name" value="ANTAR"/>
</dbReference>
<feature type="modified residue" description="4-aspartylphosphate" evidence="1">
    <location>
        <position position="57"/>
    </location>
</feature>
<name>A0A4R5PIZ8_9HYPH</name>
<evidence type="ECO:0000259" key="2">
    <source>
        <dbReference type="PROSITE" id="PS50110"/>
    </source>
</evidence>
<dbReference type="GO" id="GO:0003723">
    <property type="term" value="F:RNA binding"/>
    <property type="evidence" value="ECO:0007669"/>
    <property type="project" value="InterPro"/>
</dbReference>
<dbReference type="PANTHER" id="PTHR43367:SF1">
    <property type="entry name" value="TWO-COMPONENT RESPONSE REGULATOR-LIKE APRR6-RELATED"/>
    <property type="match status" value="1"/>
</dbReference>
<evidence type="ECO:0000256" key="1">
    <source>
        <dbReference type="PROSITE-ProRule" id="PRU00169"/>
    </source>
</evidence>
<dbReference type="PROSITE" id="PS50110">
    <property type="entry name" value="RESPONSE_REGULATORY"/>
    <property type="match status" value="1"/>
</dbReference>
<feature type="domain" description="ANTAR" evidence="3">
    <location>
        <begin position="127"/>
        <end position="188"/>
    </location>
</feature>